<evidence type="ECO:0000256" key="2">
    <source>
        <dbReference type="SAM" id="SignalP"/>
    </source>
</evidence>
<keyword evidence="4" id="KW-1185">Reference proteome</keyword>
<dbReference type="EMBL" id="BAAAQY010000013">
    <property type="protein sequence ID" value="GAA2247464.1"/>
    <property type="molecule type" value="Genomic_DNA"/>
</dbReference>
<keyword evidence="1" id="KW-1133">Transmembrane helix</keyword>
<dbReference type="InterPro" id="IPR006311">
    <property type="entry name" value="TAT_signal"/>
</dbReference>
<evidence type="ECO:0000313" key="3">
    <source>
        <dbReference type="EMBL" id="GAA2247464.1"/>
    </source>
</evidence>
<keyword evidence="2" id="KW-0732">Signal</keyword>
<evidence type="ECO:0000313" key="4">
    <source>
        <dbReference type="Proteomes" id="UP001500929"/>
    </source>
</evidence>
<feature type="transmembrane region" description="Helical" evidence="1">
    <location>
        <begin position="302"/>
        <end position="325"/>
    </location>
</feature>
<dbReference type="PROSITE" id="PS51318">
    <property type="entry name" value="TAT"/>
    <property type="match status" value="1"/>
</dbReference>
<evidence type="ECO:0000256" key="1">
    <source>
        <dbReference type="SAM" id="Phobius"/>
    </source>
</evidence>
<proteinExistence type="predicted"/>
<sequence length="367" mass="37995">MTPHRPRRTLLAAATFVAAALVALPTLLGTAAAPASAETDVTWGVRTGDGDCGVQRENYAYVVDPGAELDDAIVVTNHDSAPLELDLYAADGFTTTSGQLDVGGRDDAASGVGAWIDLASDHLVLEPGQSQEVPFHLEVPDGLAPGDYAGGIVSSLPQPELEQGISVDRRLGIRVLVRVGGDLTAGLSVTDVSLEYSGGFDPFAAGTATVAYTVTNTGNVQLSGGQTVTVAGPFGLFPVVAGELGTIPDLLPGESWQVEAEVDGVLPLVWVTATAAVIPVVAADAGLDSAEFDPVEGGAGGWAVPWTLFVVLLLVAVAVVLLAVVRPRVRRARALREQARVDEAVAAALLEQEKLEQEKRDVQPETV</sequence>
<reference evidence="3 4" key="1">
    <citation type="journal article" date="2019" name="Int. J. Syst. Evol. Microbiol.">
        <title>The Global Catalogue of Microorganisms (GCM) 10K type strain sequencing project: providing services to taxonomists for standard genome sequencing and annotation.</title>
        <authorList>
            <consortium name="The Broad Institute Genomics Platform"/>
            <consortium name="The Broad Institute Genome Sequencing Center for Infectious Disease"/>
            <person name="Wu L."/>
            <person name="Ma J."/>
        </authorList>
    </citation>
    <scope>NUCLEOTIDE SEQUENCE [LARGE SCALE GENOMIC DNA]</scope>
    <source>
        <strain evidence="3 4">JCM 16117</strain>
    </source>
</reference>
<name>A0ABN3E449_9MICO</name>
<gene>
    <name evidence="3" type="ORF">GCM10009851_36130</name>
</gene>
<accession>A0ABN3E449</accession>
<comment type="caution">
    <text evidence="3">The sequence shown here is derived from an EMBL/GenBank/DDBJ whole genome shotgun (WGS) entry which is preliminary data.</text>
</comment>
<evidence type="ECO:0008006" key="5">
    <source>
        <dbReference type="Google" id="ProtNLM"/>
    </source>
</evidence>
<dbReference type="RefSeq" id="WP_259481086.1">
    <property type="nucleotide sequence ID" value="NZ_BAAAQY010000013.1"/>
</dbReference>
<organism evidence="3 4">
    <name type="scientific">Herbiconiux moechotypicola</name>
    <dbReference type="NCBI Taxonomy" id="637393"/>
    <lineage>
        <taxon>Bacteria</taxon>
        <taxon>Bacillati</taxon>
        <taxon>Actinomycetota</taxon>
        <taxon>Actinomycetes</taxon>
        <taxon>Micrococcales</taxon>
        <taxon>Microbacteriaceae</taxon>
        <taxon>Herbiconiux</taxon>
    </lineage>
</organism>
<keyword evidence="1" id="KW-0472">Membrane</keyword>
<feature type="chain" id="PRO_5045272095" description="DUF916 domain-containing protein" evidence="2">
    <location>
        <begin position="38"/>
        <end position="367"/>
    </location>
</feature>
<dbReference type="Proteomes" id="UP001500929">
    <property type="component" value="Unassembled WGS sequence"/>
</dbReference>
<keyword evidence="1" id="KW-0812">Transmembrane</keyword>
<protein>
    <recommendedName>
        <fullName evidence="5">DUF916 domain-containing protein</fullName>
    </recommendedName>
</protein>
<feature type="signal peptide" evidence="2">
    <location>
        <begin position="1"/>
        <end position="37"/>
    </location>
</feature>